<feature type="domain" description="Mannosylglycerate hydrolase MGH1-like glycoside hydrolase" evidence="3">
    <location>
        <begin position="142"/>
        <end position="235"/>
    </location>
</feature>
<dbReference type="Pfam" id="PF03633">
    <property type="entry name" value="Glyco_hydro_65C"/>
    <property type="match status" value="1"/>
</dbReference>
<sequence length="573" mass="66501">MKRMVFFFCLFEIAVIATASNYPNNRYPLAPKPYIELPFGTIMEWLSEMPARQKNGAIIPESTVKGYAERFNQNDDELYVQFVPNSESAGFLTKNIPRFECPDKELEEIYYFRWWTYRKHIKKTPGGYVITEFIPDVPWAGKYNAINDAAVYHYSEGRWLHNHEYLNGYSDYWFRQGGAVRSYSCPMIYAHYNDFLATGDDTLIKEFFPDLIKYYEAWEGDHFDEKHSLFWQIDDRDWGEMTIGGHGLRPLINSFMIADAKALAKIAKHFGNTEQQTRFEKKAAELQKKMQETLWDKNAQFFKVMNLWERHPTTAWKRGEPKVVPTLADVRELYGYAPWMFNLAGPEYAVAWQFLMDPKHFYAPYGPSFAEQCHPEFKISYEGHECQWNGPSWPMSTTLTLLGLTNLLQTQDQHVISKKDYFDMVKLYAHCHHLTKEDGTVVPWIDENLNPFTGDWIARTRLKTWKAGTWDSGKGGVERGKDYNHSEFCDLIITGLVGLIPEEGDNLTIHPLLPEGVWDYFCLENVLYHGKLITVIYDKTGKKYEKGKGLTVLVNGKKVASSSDLSVITCKLK</sequence>
<proteinExistence type="predicted"/>
<dbReference type="InterPro" id="IPR054491">
    <property type="entry name" value="MGH1-like_GH"/>
</dbReference>
<feature type="domain" description="Glycoside hydrolase family 65 C-terminal" evidence="2">
    <location>
        <begin position="504"/>
        <end position="559"/>
    </location>
</feature>
<dbReference type="Pfam" id="PF22422">
    <property type="entry name" value="MGH1-like_GH"/>
    <property type="match status" value="2"/>
</dbReference>
<dbReference type="GO" id="GO:0005975">
    <property type="term" value="P:carbohydrate metabolic process"/>
    <property type="evidence" value="ECO:0007669"/>
    <property type="project" value="InterPro"/>
</dbReference>
<name>A0A5M8NTS2_9BACT</name>
<evidence type="ECO:0000256" key="1">
    <source>
        <dbReference type="SAM" id="SignalP"/>
    </source>
</evidence>
<evidence type="ECO:0000259" key="2">
    <source>
        <dbReference type="Pfam" id="PF03633"/>
    </source>
</evidence>
<evidence type="ECO:0000313" key="5">
    <source>
        <dbReference type="Proteomes" id="UP000324575"/>
    </source>
</evidence>
<dbReference type="AlphaFoldDB" id="A0A5M8NTS2"/>
<feature type="domain" description="Mannosylglycerate hydrolase MGH1-like glycoside hydrolase" evidence="3">
    <location>
        <begin position="241"/>
        <end position="486"/>
    </location>
</feature>
<dbReference type="InterPro" id="IPR008928">
    <property type="entry name" value="6-hairpin_glycosidase_sf"/>
</dbReference>
<comment type="caution">
    <text evidence="4">The sequence shown here is derived from an EMBL/GenBank/DDBJ whole genome shotgun (WGS) entry which is preliminary data.</text>
</comment>
<gene>
    <name evidence="4" type="ORF">EZS26_003686</name>
</gene>
<dbReference type="Gene3D" id="1.50.10.10">
    <property type="match status" value="1"/>
</dbReference>
<evidence type="ECO:0000259" key="3">
    <source>
        <dbReference type="Pfam" id="PF22422"/>
    </source>
</evidence>
<dbReference type="EMBL" id="SNRX01000127">
    <property type="protein sequence ID" value="KAA6300170.1"/>
    <property type="molecule type" value="Genomic_DNA"/>
</dbReference>
<dbReference type="SUPFAM" id="SSF48208">
    <property type="entry name" value="Six-hairpin glycosidases"/>
    <property type="match status" value="1"/>
</dbReference>
<reference evidence="4 5" key="1">
    <citation type="submission" date="2019-03" db="EMBL/GenBank/DDBJ databases">
        <title>Single cell metagenomics reveals metabolic interactions within the superorganism composed of flagellate Streblomastix strix and complex community of Bacteroidetes bacteria on its surface.</title>
        <authorList>
            <person name="Treitli S.C."/>
            <person name="Kolisko M."/>
            <person name="Husnik F."/>
            <person name="Keeling P."/>
            <person name="Hampl V."/>
        </authorList>
    </citation>
    <scope>NUCLEOTIDE SEQUENCE [LARGE SCALE GENOMIC DNA]</scope>
    <source>
        <strain evidence="4">St1</strain>
    </source>
</reference>
<dbReference type="Proteomes" id="UP000324575">
    <property type="component" value="Unassembled WGS sequence"/>
</dbReference>
<dbReference type="InterPro" id="IPR005194">
    <property type="entry name" value="Glyco_hydro_65_C"/>
</dbReference>
<keyword evidence="1" id="KW-0732">Signal</keyword>
<evidence type="ECO:0000313" key="4">
    <source>
        <dbReference type="EMBL" id="KAA6300170.1"/>
    </source>
</evidence>
<accession>A0A5M8NTS2</accession>
<organism evidence="4 5">
    <name type="scientific">Candidatus Ordinivivax streblomastigis</name>
    <dbReference type="NCBI Taxonomy" id="2540710"/>
    <lineage>
        <taxon>Bacteria</taxon>
        <taxon>Pseudomonadati</taxon>
        <taxon>Bacteroidota</taxon>
        <taxon>Bacteroidia</taxon>
        <taxon>Bacteroidales</taxon>
        <taxon>Candidatus Ordinivivax</taxon>
    </lineage>
</organism>
<dbReference type="InterPro" id="IPR012341">
    <property type="entry name" value="6hp_glycosidase-like_sf"/>
</dbReference>
<feature type="signal peptide" evidence="1">
    <location>
        <begin position="1"/>
        <end position="19"/>
    </location>
</feature>
<protein>
    <submittedName>
        <fullName evidence="4">Uncharacterized protein</fullName>
    </submittedName>
</protein>
<feature type="chain" id="PRO_5024292287" evidence="1">
    <location>
        <begin position="20"/>
        <end position="573"/>
    </location>
</feature>